<protein>
    <submittedName>
        <fullName evidence="1">Uncharacterized protein</fullName>
    </submittedName>
</protein>
<evidence type="ECO:0000313" key="2">
    <source>
        <dbReference type="Proteomes" id="UP001529510"/>
    </source>
</evidence>
<dbReference type="AlphaFoldDB" id="A0ABD0PMY7"/>
<comment type="caution">
    <text evidence="1">The sequence shown here is derived from an EMBL/GenBank/DDBJ whole genome shotgun (WGS) entry which is preliminary data.</text>
</comment>
<organism evidence="1 2">
    <name type="scientific">Cirrhinus mrigala</name>
    <name type="common">Mrigala</name>
    <dbReference type="NCBI Taxonomy" id="683832"/>
    <lineage>
        <taxon>Eukaryota</taxon>
        <taxon>Metazoa</taxon>
        <taxon>Chordata</taxon>
        <taxon>Craniata</taxon>
        <taxon>Vertebrata</taxon>
        <taxon>Euteleostomi</taxon>
        <taxon>Actinopterygii</taxon>
        <taxon>Neopterygii</taxon>
        <taxon>Teleostei</taxon>
        <taxon>Ostariophysi</taxon>
        <taxon>Cypriniformes</taxon>
        <taxon>Cyprinidae</taxon>
        <taxon>Labeoninae</taxon>
        <taxon>Labeonini</taxon>
        <taxon>Cirrhinus</taxon>
    </lineage>
</organism>
<evidence type="ECO:0000313" key="1">
    <source>
        <dbReference type="EMBL" id="KAL0175397.1"/>
    </source>
</evidence>
<accession>A0ABD0PMY7</accession>
<sequence length="50" mass="5791">MIAAAAASFIFTESIIMLRSNSERDALRLNQRICRVTYIRELCSMRAIKR</sequence>
<dbReference type="EMBL" id="JAMKFB020000014">
    <property type="protein sequence ID" value="KAL0175397.1"/>
    <property type="molecule type" value="Genomic_DNA"/>
</dbReference>
<proteinExistence type="predicted"/>
<gene>
    <name evidence="1" type="ORF">M9458_027727</name>
</gene>
<keyword evidence="2" id="KW-1185">Reference proteome</keyword>
<dbReference type="Proteomes" id="UP001529510">
    <property type="component" value="Unassembled WGS sequence"/>
</dbReference>
<name>A0ABD0PMY7_CIRMR</name>
<feature type="non-terminal residue" evidence="1">
    <location>
        <position position="50"/>
    </location>
</feature>
<reference evidence="1 2" key="1">
    <citation type="submission" date="2024-05" db="EMBL/GenBank/DDBJ databases">
        <title>Genome sequencing and assembly of Indian major carp, Cirrhinus mrigala (Hamilton, 1822).</title>
        <authorList>
            <person name="Mohindra V."/>
            <person name="Chowdhury L.M."/>
            <person name="Lal K."/>
            <person name="Jena J.K."/>
        </authorList>
    </citation>
    <scope>NUCLEOTIDE SEQUENCE [LARGE SCALE GENOMIC DNA]</scope>
    <source>
        <strain evidence="1">CM1030</strain>
        <tissue evidence="1">Blood</tissue>
    </source>
</reference>